<keyword evidence="2" id="KW-1185">Reference proteome</keyword>
<dbReference type="Proteomes" id="UP000216478">
    <property type="component" value="Unassembled WGS sequence"/>
</dbReference>
<sequence>MFLRALQLPGCGARFYVHGGQRYRDWLSGIWLAAEAFVTEIKPVGRKQVRKLANYYIF</sequence>
<organism evidence="1 2">
    <name type="scientific">Brucella grignonensis</name>
    <dbReference type="NCBI Taxonomy" id="94627"/>
    <lineage>
        <taxon>Bacteria</taxon>
        <taxon>Pseudomonadati</taxon>
        <taxon>Pseudomonadota</taxon>
        <taxon>Alphaproteobacteria</taxon>
        <taxon>Hyphomicrobiales</taxon>
        <taxon>Brucellaceae</taxon>
        <taxon>Brucella/Ochrobactrum group</taxon>
        <taxon>Brucella</taxon>
    </lineage>
</organism>
<dbReference type="EMBL" id="NNRL01000164">
    <property type="protein sequence ID" value="OYR08865.1"/>
    <property type="molecule type" value="Genomic_DNA"/>
</dbReference>
<accession>A0A256F1Z5</accession>
<comment type="caution">
    <text evidence="1">The sequence shown here is derived from an EMBL/GenBank/DDBJ whole genome shotgun (WGS) entry which is preliminary data.</text>
</comment>
<protein>
    <submittedName>
        <fullName evidence="1">Uncharacterized protein</fullName>
    </submittedName>
</protein>
<name>A0A256F1Z5_9HYPH</name>
<proteinExistence type="predicted"/>
<dbReference type="AlphaFoldDB" id="A0A256F1Z5"/>
<reference evidence="1 2" key="1">
    <citation type="submission" date="2017-07" db="EMBL/GenBank/DDBJ databases">
        <title>Phylogenetic study on the rhizospheric bacterium Ochrobactrum sp. A44.</title>
        <authorList>
            <person name="Krzyzanowska D.M."/>
            <person name="Ossowicki A."/>
            <person name="Rajewska M."/>
            <person name="Maciag T."/>
            <person name="Kaczynski Z."/>
            <person name="Czerwicka M."/>
            <person name="Jafra S."/>
        </authorList>
    </citation>
    <scope>NUCLEOTIDE SEQUENCE [LARGE SCALE GENOMIC DNA]</scope>
    <source>
        <strain evidence="1 2">OgA9a</strain>
    </source>
</reference>
<gene>
    <name evidence="1" type="ORF">CEV33_2585</name>
</gene>
<evidence type="ECO:0000313" key="2">
    <source>
        <dbReference type="Proteomes" id="UP000216478"/>
    </source>
</evidence>
<evidence type="ECO:0000313" key="1">
    <source>
        <dbReference type="EMBL" id="OYR08865.1"/>
    </source>
</evidence>